<keyword evidence="2" id="KW-1185">Reference proteome</keyword>
<evidence type="ECO:0000313" key="2">
    <source>
        <dbReference type="Proteomes" id="UP000245474"/>
    </source>
</evidence>
<proteinExistence type="predicted"/>
<evidence type="ECO:0008006" key="3">
    <source>
        <dbReference type="Google" id="ProtNLM"/>
    </source>
</evidence>
<reference evidence="1 2" key="1">
    <citation type="submission" date="2018-05" db="EMBL/GenBank/DDBJ databases">
        <title>Spiribacter halobius sp. nov., a moderately halophilic bacterium isolated from marine solar saltern.</title>
        <authorList>
            <person name="Zheng W.-S."/>
            <person name="Lu D.-C."/>
            <person name="Du Z.-J."/>
        </authorList>
    </citation>
    <scope>NUCLEOTIDE SEQUENCE [LARGE SCALE GENOMIC DNA]</scope>
    <source>
        <strain evidence="1 2">E85</strain>
    </source>
</reference>
<evidence type="ECO:0000313" key="1">
    <source>
        <dbReference type="EMBL" id="PWG61773.1"/>
    </source>
</evidence>
<name>A0A2U2MYA0_9GAMM</name>
<dbReference type="EMBL" id="QFFI01000027">
    <property type="protein sequence ID" value="PWG61773.1"/>
    <property type="molecule type" value="Genomic_DNA"/>
</dbReference>
<dbReference type="InterPro" id="IPR016893">
    <property type="entry name" value="UCP028589"/>
</dbReference>
<comment type="caution">
    <text evidence="1">The sequence shown here is derived from an EMBL/GenBank/DDBJ whole genome shotgun (WGS) entry which is preliminary data.</text>
</comment>
<sequence length="254" mass="26420">MTVQSDLSFVGTGRLFMADRSTGAYIDVGNVSAAQLSPQEQTRELPDYTQPGGGLRNSLSRITSVNFELTMRDFTIANLARALQGSGSEVTAGTMTAEPVTAAKGTALIPLPFTDLSAVTVTDATDGTTTYTGFTVTGAGLLVTAGGDLETAIEGSTDGLDLEIDADYGAHGAVQTLTEAGKEFSVIFDGLDEAQSGEPYVVSMHRVKFSPTSALSLITEDGFGELPLTGRLLADSSKGAGLSQYAEIRRKSVS</sequence>
<dbReference type="AlphaFoldDB" id="A0A2U2MYA0"/>
<dbReference type="Proteomes" id="UP000245474">
    <property type="component" value="Unassembled WGS sequence"/>
</dbReference>
<dbReference type="PIRSF" id="PIRSF028589">
    <property type="entry name" value="UCP028589"/>
    <property type="match status" value="1"/>
</dbReference>
<accession>A0A2U2MYA0</accession>
<dbReference type="OrthoDB" id="6998958at2"/>
<dbReference type="RefSeq" id="WP_109679646.1">
    <property type="nucleotide sequence ID" value="NZ_CP086615.1"/>
</dbReference>
<organism evidence="1 2">
    <name type="scientific">Sediminicurvatus halobius</name>
    <dbReference type="NCBI Taxonomy" id="2182432"/>
    <lineage>
        <taxon>Bacteria</taxon>
        <taxon>Pseudomonadati</taxon>
        <taxon>Pseudomonadota</taxon>
        <taxon>Gammaproteobacteria</taxon>
        <taxon>Chromatiales</taxon>
        <taxon>Ectothiorhodospiraceae</taxon>
        <taxon>Sediminicurvatus</taxon>
    </lineage>
</organism>
<protein>
    <recommendedName>
        <fullName evidence="3">Major tail protein</fullName>
    </recommendedName>
</protein>
<gene>
    <name evidence="1" type="ORF">DEM34_15010</name>
</gene>